<comment type="subcellular location">
    <subcellularLocation>
        <location evidence="1 12">Nucleus</location>
    </subcellularLocation>
</comment>
<dbReference type="GO" id="GO:0051321">
    <property type="term" value="P:meiotic cell cycle"/>
    <property type="evidence" value="ECO:0000318"/>
    <property type="project" value="GO_Central"/>
</dbReference>
<evidence type="ECO:0000256" key="11">
    <source>
        <dbReference type="ARBA" id="ARBA00023242"/>
    </source>
</evidence>
<dbReference type="PANTHER" id="PTHR23273">
    <property type="entry name" value="REPLICATION FACTOR A 1, RFA1"/>
    <property type="match status" value="1"/>
</dbReference>
<feature type="compositionally biased region" description="Polar residues" evidence="13">
    <location>
        <begin position="194"/>
        <end position="208"/>
    </location>
</feature>
<dbReference type="Proteomes" id="UP000011750">
    <property type="component" value="Chromosome A02"/>
</dbReference>
<evidence type="ECO:0000256" key="4">
    <source>
        <dbReference type="ARBA" id="ARBA00022723"/>
    </source>
</evidence>
<evidence type="ECO:0000256" key="9">
    <source>
        <dbReference type="ARBA" id="ARBA00023172"/>
    </source>
</evidence>
<dbReference type="InterPro" id="IPR013955">
    <property type="entry name" value="Rep_factor-A_C"/>
</dbReference>
<feature type="region of interest" description="Disordered" evidence="13">
    <location>
        <begin position="116"/>
        <end position="217"/>
    </location>
</feature>
<dbReference type="FunCoup" id="M4DZM3">
    <property type="interactions" value="4322"/>
</dbReference>
<evidence type="ECO:0000256" key="6">
    <source>
        <dbReference type="ARBA" id="ARBA00022771"/>
    </source>
</evidence>
<dbReference type="NCBIfam" id="TIGR00617">
    <property type="entry name" value="rpa1"/>
    <property type="match status" value="1"/>
</dbReference>
<keyword evidence="5" id="KW-0227">DNA damage</keyword>
<feature type="compositionally biased region" description="Polar residues" evidence="13">
    <location>
        <begin position="778"/>
        <end position="788"/>
    </location>
</feature>
<dbReference type="Pfam" id="PF04057">
    <property type="entry name" value="Rep-A_N"/>
    <property type="match status" value="1"/>
</dbReference>
<evidence type="ECO:0000256" key="5">
    <source>
        <dbReference type="ARBA" id="ARBA00022763"/>
    </source>
</evidence>
<keyword evidence="4 12" id="KW-0479">Metal-binding</keyword>
<evidence type="ECO:0000313" key="18">
    <source>
        <dbReference type="EnsemblPlants" id="Bra021970.1-P"/>
    </source>
</evidence>
<dbReference type="FunFam" id="2.40.50.140:FF:000064">
    <property type="entry name" value="Replication protein A subunit"/>
    <property type="match status" value="1"/>
</dbReference>
<dbReference type="GO" id="GO:0007140">
    <property type="term" value="P:male meiotic nuclear division"/>
    <property type="evidence" value="ECO:0007669"/>
    <property type="project" value="UniProtKB-ARBA"/>
</dbReference>
<feature type="domain" description="Replication factor A C-terminal" evidence="16">
    <location>
        <begin position="524"/>
        <end position="675"/>
    </location>
</feature>
<feature type="domain" description="Replication protein A OB" evidence="17">
    <location>
        <begin position="363"/>
        <end position="466"/>
    </location>
</feature>
<dbReference type="FunFam" id="2.40.50.140:FF:000117">
    <property type="entry name" value="Replication protein A subunit"/>
    <property type="match status" value="1"/>
</dbReference>
<dbReference type="FunFam" id="2.40.50.140:FF:000041">
    <property type="entry name" value="Replication protein A subunit"/>
    <property type="match status" value="1"/>
</dbReference>
<feature type="domain" description="OB" evidence="14">
    <location>
        <begin position="252"/>
        <end position="339"/>
    </location>
</feature>
<dbReference type="InterPro" id="IPR012340">
    <property type="entry name" value="NA-bd_OB-fold"/>
</dbReference>
<dbReference type="GO" id="GO:0003684">
    <property type="term" value="F:damaged DNA binding"/>
    <property type="evidence" value="ECO:0000318"/>
    <property type="project" value="GO_Central"/>
</dbReference>
<name>M4DZM3_BRACM</name>
<dbReference type="Gramene" id="Bra021970.1">
    <property type="protein sequence ID" value="Bra021970.1-P"/>
    <property type="gene ID" value="Bra021970"/>
</dbReference>
<reference evidence="18 19" key="2">
    <citation type="journal article" date="2018" name="Hortic Res">
        <title>Improved Brassica rapa reference genome by single-molecule sequencing and chromosome conformation capture technologies.</title>
        <authorList>
            <person name="Zhang L."/>
            <person name="Cai X."/>
            <person name="Wu J."/>
            <person name="Liu M."/>
            <person name="Grob S."/>
            <person name="Cheng F."/>
            <person name="Liang J."/>
            <person name="Cai C."/>
            <person name="Liu Z."/>
            <person name="Liu B."/>
            <person name="Wang F."/>
            <person name="Li S."/>
            <person name="Liu F."/>
            <person name="Li X."/>
            <person name="Cheng L."/>
            <person name="Yang W."/>
            <person name="Li M.H."/>
            <person name="Grossniklaus U."/>
            <person name="Zheng H."/>
            <person name="Wang X."/>
        </authorList>
    </citation>
    <scope>NUCLEOTIDE SEQUENCE [LARGE SCALE GENOMIC DNA]</scope>
    <source>
        <strain evidence="18 19">cv. Chiifu-401-42</strain>
    </source>
</reference>
<dbReference type="CDD" id="cd04475">
    <property type="entry name" value="RPA1_DBD_B"/>
    <property type="match status" value="1"/>
</dbReference>
<dbReference type="RefSeq" id="XP_009128790.1">
    <property type="nucleotide sequence ID" value="XM_009130542.2"/>
</dbReference>
<feature type="compositionally biased region" description="Low complexity" evidence="13">
    <location>
        <begin position="128"/>
        <end position="146"/>
    </location>
</feature>
<reference evidence="18" key="3">
    <citation type="submission" date="2023-03" db="UniProtKB">
        <authorList>
            <consortium name="EnsemblPlants"/>
        </authorList>
    </citation>
    <scope>IDENTIFICATION</scope>
    <source>
        <strain evidence="18">cv. Chiifu-401-42</strain>
    </source>
</reference>
<dbReference type="FunFam" id="2.40.50.140:FF:000090">
    <property type="entry name" value="Replication protein A subunit"/>
    <property type="match status" value="1"/>
</dbReference>
<evidence type="ECO:0000256" key="1">
    <source>
        <dbReference type="ARBA" id="ARBA00004123"/>
    </source>
</evidence>
<dbReference type="Pfam" id="PF16900">
    <property type="entry name" value="REPA_OB_2"/>
    <property type="match status" value="1"/>
</dbReference>
<evidence type="ECO:0000259" key="16">
    <source>
        <dbReference type="Pfam" id="PF08646"/>
    </source>
</evidence>
<keyword evidence="6 12" id="KW-0863">Zinc-finger</keyword>
<dbReference type="EnsemblPlants" id="Bra021970.1">
    <property type="protein sequence ID" value="Bra021970.1-P"/>
    <property type="gene ID" value="Bra021970"/>
</dbReference>
<dbReference type="InterPro" id="IPR007199">
    <property type="entry name" value="Rep_factor-A_N"/>
</dbReference>
<dbReference type="GO" id="GO:0005662">
    <property type="term" value="C:DNA replication factor A complex"/>
    <property type="evidence" value="ECO:0000318"/>
    <property type="project" value="GO_Central"/>
</dbReference>
<dbReference type="Pfam" id="PF08646">
    <property type="entry name" value="Rep_fac-A_C"/>
    <property type="match status" value="1"/>
</dbReference>
<evidence type="ECO:0000256" key="10">
    <source>
        <dbReference type="ARBA" id="ARBA00023204"/>
    </source>
</evidence>
<dbReference type="KEGG" id="brp:103853634"/>
<comment type="subunit">
    <text evidence="12">Heterotrimer of RPA1, RPA2 and RPA3 (canonical replication protein A complex).</text>
</comment>
<dbReference type="AlphaFoldDB" id="M4DZM3"/>
<dbReference type="OMA" id="CATISFM"/>
<dbReference type="GO" id="GO:0006289">
    <property type="term" value="P:nucleotide-excision repair"/>
    <property type="evidence" value="ECO:0000318"/>
    <property type="project" value="GO_Central"/>
</dbReference>
<evidence type="ECO:0000256" key="2">
    <source>
        <dbReference type="ARBA" id="ARBA00005690"/>
    </source>
</evidence>
<dbReference type="InterPro" id="IPR004365">
    <property type="entry name" value="NA-bd_OB_tRNA"/>
</dbReference>
<keyword evidence="8 12" id="KW-0238">DNA-binding</keyword>
<dbReference type="GO" id="GO:0000724">
    <property type="term" value="P:double-strand break repair via homologous recombination"/>
    <property type="evidence" value="ECO:0000318"/>
    <property type="project" value="GO_Central"/>
</dbReference>
<evidence type="ECO:0000259" key="17">
    <source>
        <dbReference type="Pfam" id="PF16900"/>
    </source>
</evidence>
<feature type="region of interest" description="Disordered" evidence="13">
    <location>
        <begin position="778"/>
        <end position="803"/>
    </location>
</feature>
<proteinExistence type="inferred from homology"/>
<dbReference type="HOGENOM" id="CLU_012393_3_0_1"/>
<dbReference type="GO" id="GO:0008270">
    <property type="term" value="F:zinc ion binding"/>
    <property type="evidence" value="ECO:0007669"/>
    <property type="project" value="UniProtKB-KW"/>
</dbReference>
<evidence type="ECO:0000259" key="15">
    <source>
        <dbReference type="Pfam" id="PF04057"/>
    </source>
</evidence>
<protein>
    <recommendedName>
        <fullName evidence="12">Replication protein A subunit</fullName>
    </recommendedName>
</protein>
<feature type="compositionally biased region" description="Polar residues" evidence="13">
    <location>
        <begin position="690"/>
        <end position="719"/>
    </location>
</feature>
<accession>M4DZM3</accession>
<dbReference type="InterPro" id="IPR031657">
    <property type="entry name" value="REPA_OB_2"/>
</dbReference>
<reference evidence="18 19" key="1">
    <citation type="journal article" date="2011" name="Nat. Genet.">
        <title>The genome of the mesopolyploid crop species Brassica rapa.</title>
        <authorList>
            <consortium name="Brassica rapa Genome Sequencing Project Consortium"/>
            <person name="Wang X."/>
            <person name="Wang H."/>
            <person name="Wang J."/>
            <person name="Sun R."/>
            <person name="Wu J."/>
            <person name="Liu S."/>
            <person name="Bai Y."/>
            <person name="Mun J.H."/>
            <person name="Bancroft I."/>
            <person name="Cheng F."/>
            <person name="Huang S."/>
            <person name="Li X."/>
            <person name="Hua W."/>
            <person name="Wang J."/>
            <person name="Wang X."/>
            <person name="Freeling M."/>
            <person name="Pires J.C."/>
            <person name="Paterson A.H."/>
            <person name="Chalhoub B."/>
            <person name="Wang B."/>
            <person name="Hayward A."/>
            <person name="Sharpe A.G."/>
            <person name="Park B.S."/>
            <person name="Weisshaar B."/>
            <person name="Liu B."/>
            <person name="Li B."/>
            <person name="Liu B."/>
            <person name="Tong C."/>
            <person name="Song C."/>
            <person name="Duran C."/>
            <person name="Peng C."/>
            <person name="Geng C."/>
            <person name="Koh C."/>
            <person name="Lin C."/>
            <person name="Edwards D."/>
            <person name="Mu D."/>
            <person name="Shen D."/>
            <person name="Soumpourou E."/>
            <person name="Li F."/>
            <person name="Fraser F."/>
            <person name="Conant G."/>
            <person name="Lassalle G."/>
            <person name="King G.J."/>
            <person name="Bonnema G."/>
            <person name="Tang H."/>
            <person name="Wang H."/>
            <person name="Belcram H."/>
            <person name="Zhou H."/>
            <person name="Hirakawa H."/>
            <person name="Abe H."/>
            <person name="Guo H."/>
            <person name="Wang H."/>
            <person name="Jin H."/>
            <person name="Parkin I.A."/>
            <person name="Batley J."/>
            <person name="Kim J.S."/>
            <person name="Just J."/>
            <person name="Li J."/>
            <person name="Xu J."/>
            <person name="Deng J."/>
            <person name="Kim J.A."/>
            <person name="Li J."/>
            <person name="Yu J."/>
            <person name="Meng J."/>
            <person name="Wang J."/>
            <person name="Min J."/>
            <person name="Poulain J."/>
            <person name="Wang J."/>
            <person name="Hatakeyama K."/>
            <person name="Wu K."/>
            <person name="Wang L."/>
            <person name="Fang L."/>
            <person name="Trick M."/>
            <person name="Links M.G."/>
            <person name="Zhao M."/>
            <person name="Jin M."/>
            <person name="Ramchiary N."/>
            <person name="Drou N."/>
            <person name="Berkman P.J."/>
            <person name="Cai Q."/>
            <person name="Huang Q."/>
            <person name="Li R."/>
            <person name="Tabata S."/>
            <person name="Cheng S."/>
            <person name="Zhang S."/>
            <person name="Zhang S."/>
            <person name="Huang S."/>
            <person name="Sato S."/>
            <person name="Sun S."/>
            <person name="Kwon S.J."/>
            <person name="Choi S.R."/>
            <person name="Lee T.H."/>
            <person name="Fan W."/>
            <person name="Zhao X."/>
            <person name="Tan X."/>
            <person name="Xu X."/>
            <person name="Wang Y."/>
            <person name="Qiu Y."/>
            <person name="Yin Y."/>
            <person name="Li Y."/>
            <person name="Du Y."/>
            <person name="Liao Y."/>
            <person name="Lim Y."/>
            <person name="Narusaka Y."/>
            <person name="Wang Y."/>
            <person name="Wang Z."/>
            <person name="Li Z."/>
            <person name="Wang Z."/>
            <person name="Xiong Z."/>
            <person name="Zhang Z."/>
        </authorList>
    </citation>
    <scope>NUCLEOTIDE SEQUENCE [LARGE SCALE GENOMIC DNA]</scope>
    <source>
        <strain evidence="18 19">cv. Chiifu-401-42</strain>
    </source>
</reference>
<feature type="region of interest" description="Disordered" evidence="13">
    <location>
        <begin position="687"/>
        <end position="726"/>
    </location>
</feature>
<dbReference type="InterPro" id="IPR047192">
    <property type="entry name" value="Euk_RPA1_DBD_C"/>
</dbReference>
<keyword evidence="11 12" id="KW-0539">Nucleus</keyword>
<dbReference type="CDD" id="cd04474">
    <property type="entry name" value="RPA1_DBD_A"/>
    <property type="match status" value="1"/>
</dbReference>
<feature type="domain" description="Replication factor-A protein 1 N-terminal" evidence="15">
    <location>
        <begin position="5"/>
        <end position="107"/>
    </location>
</feature>
<dbReference type="SMR" id="M4DZM3"/>
<dbReference type="CDD" id="cd04476">
    <property type="entry name" value="RPA1_DBD_C"/>
    <property type="match status" value="1"/>
</dbReference>
<keyword evidence="7 12" id="KW-0862">Zinc</keyword>
<dbReference type="GeneID" id="103853634"/>
<dbReference type="GO" id="GO:0006260">
    <property type="term" value="P:DNA replication"/>
    <property type="evidence" value="ECO:0000318"/>
    <property type="project" value="GO_Central"/>
</dbReference>
<dbReference type="OrthoDB" id="1751331at2759"/>
<sequence>MAANLTAGAIGKMLNGEVTEKEMMPIVQVTELKLIQQARKNQESMERYKLSLSDGVQSQEGILNNTLNLLVKEGRIQIGSVLRLTHFVTNSVQTRRIVIVMELEIIAEQCNIIGNPLPAHPGKPRNSGQDQTQQQQCNGGFEQQQQATRSELNGAVRHGSAQQHQVGERRAFGTASEFPETTTPSARPFAGYGSSRQEQTRAPPTTYSRPPVQSGYQAQPPSMYANMGPAARNEAPPTVVPISALNPYQNRWTIKVRVTSKGELRRFNSTRGGEGKVFSFDLVDAAGGEIRVTCFNDVVDRFFDMIVVGNVYLITKGNLKPARKEYNHLPNDYEIHLDNASTIQQCYEDDATIPRNQFHFKDISAIESMESNSITDVIGIVSSISPTGSIMRKNGTEAQKRALQLKDMSGRSVEVTMWGNFCNAEGQRLQSLCDSGVFPVLAVKAGRISEFNGKQVSTIGSSQLVVEPDLPEARELRAWYEREGRYAPCISISREFSGAGRQEARKVITQIKDENLGTSEKPDWITVSATISFMKVENFCYTACPIVNGDRPCSKKVTNNGDGTWRCEKCDKCVDECDYRYILQLQLQDHTGVTWATAFQEAGEEIMGMPAKDLYYMKNEDRDEEKFEDIVRKAAFTKYIFKLKVKEETFSDESRVKATVVKAEKLDYSSDTRSLLEAMNKLRTEDANPLTVNPEGSNYRSGAFNSGVGTSGTRETSSADVPGREFGLPAANQVNQFGNQQSSESRPLGGVTLCDACGSNAHVFANCPSFLSEPQGQHTNSAYGNTPGRNAGGGMPRQHVGSY</sequence>
<dbReference type="CDD" id="cd04477">
    <property type="entry name" value="RPA1N"/>
    <property type="match status" value="1"/>
</dbReference>
<evidence type="ECO:0000313" key="19">
    <source>
        <dbReference type="Proteomes" id="UP000011750"/>
    </source>
</evidence>
<dbReference type="SUPFAM" id="SSF50249">
    <property type="entry name" value="Nucleic acid-binding proteins"/>
    <property type="match status" value="4"/>
</dbReference>
<evidence type="ECO:0000256" key="3">
    <source>
        <dbReference type="ARBA" id="ARBA00022705"/>
    </source>
</evidence>
<evidence type="ECO:0000256" key="8">
    <source>
        <dbReference type="ARBA" id="ARBA00023125"/>
    </source>
</evidence>
<dbReference type="InterPro" id="IPR004591">
    <property type="entry name" value="Rfa1"/>
</dbReference>
<evidence type="ECO:0000259" key="14">
    <source>
        <dbReference type="Pfam" id="PF01336"/>
    </source>
</evidence>
<evidence type="ECO:0000256" key="12">
    <source>
        <dbReference type="RuleBase" id="RU364130"/>
    </source>
</evidence>
<evidence type="ECO:0000256" key="13">
    <source>
        <dbReference type="SAM" id="MobiDB-lite"/>
    </source>
</evidence>
<organism evidence="18 19">
    <name type="scientific">Brassica campestris</name>
    <name type="common">Field mustard</name>
    <dbReference type="NCBI Taxonomy" id="3711"/>
    <lineage>
        <taxon>Eukaryota</taxon>
        <taxon>Viridiplantae</taxon>
        <taxon>Streptophyta</taxon>
        <taxon>Embryophyta</taxon>
        <taxon>Tracheophyta</taxon>
        <taxon>Spermatophyta</taxon>
        <taxon>Magnoliopsida</taxon>
        <taxon>eudicotyledons</taxon>
        <taxon>Gunneridae</taxon>
        <taxon>Pentapetalae</taxon>
        <taxon>rosids</taxon>
        <taxon>malvids</taxon>
        <taxon>Brassicales</taxon>
        <taxon>Brassicaceae</taxon>
        <taxon>Brassiceae</taxon>
        <taxon>Brassica</taxon>
    </lineage>
</organism>
<dbReference type="GO" id="GO:0007004">
    <property type="term" value="P:telomere maintenance via telomerase"/>
    <property type="evidence" value="ECO:0000318"/>
    <property type="project" value="GO_Central"/>
</dbReference>
<dbReference type="PANTHER" id="PTHR23273:SF76">
    <property type="entry name" value="REPLICATION PROTEIN A 70 KDA DNA-BINDING SUBUNIT C"/>
    <property type="match status" value="1"/>
</dbReference>
<keyword evidence="9" id="KW-0233">DNA recombination</keyword>
<dbReference type="Pfam" id="PF01336">
    <property type="entry name" value="tRNA_anti-codon"/>
    <property type="match status" value="1"/>
</dbReference>
<keyword evidence="19" id="KW-1185">Reference proteome</keyword>
<dbReference type="eggNOG" id="KOG0851">
    <property type="taxonomic scope" value="Eukaryota"/>
</dbReference>
<keyword evidence="3 12" id="KW-0235">DNA replication</keyword>
<dbReference type="Gene3D" id="2.40.50.140">
    <property type="entry name" value="Nucleic acid-binding proteins"/>
    <property type="match status" value="4"/>
</dbReference>
<evidence type="ECO:0000256" key="7">
    <source>
        <dbReference type="ARBA" id="ARBA00022833"/>
    </source>
</evidence>
<dbReference type="STRING" id="51351.M4DZM3"/>
<dbReference type="InParanoid" id="M4DZM3"/>
<dbReference type="GO" id="GO:0043047">
    <property type="term" value="F:single-stranded telomeric DNA binding"/>
    <property type="evidence" value="ECO:0000318"/>
    <property type="project" value="GO_Central"/>
</dbReference>
<comment type="similarity">
    <text evidence="2 12">Belongs to the replication factor A protein 1 family.</text>
</comment>
<keyword evidence="10" id="KW-0234">DNA repair</keyword>
<comment type="function">
    <text evidence="12">Component of the replication protein A complex (RPA) required for DNA recombination, repair and replication. The activity of RPA is mediated by single-stranded DNA binding and protein interactions. Probably involved in repair of double-strand DNA breaks (DSBs) induced by genotoxic stresses.</text>
</comment>